<reference evidence="2" key="1">
    <citation type="journal article" date="2017" name="Nat. Ecol. Evol.">
        <title>Genome expansion and lineage-specific genetic innovations in the forest pathogenic fungi Armillaria.</title>
        <authorList>
            <person name="Sipos G."/>
            <person name="Prasanna A.N."/>
            <person name="Walter M.C."/>
            <person name="O'Connor E."/>
            <person name="Balint B."/>
            <person name="Krizsan K."/>
            <person name="Kiss B."/>
            <person name="Hess J."/>
            <person name="Varga T."/>
            <person name="Slot J."/>
            <person name="Riley R."/>
            <person name="Boka B."/>
            <person name="Rigling D."/>
            <person name="Barry K."/>
            <person name="Lee J."/>
            <person name="Mihaltcheva S."/>
            <person name="LaButti K."/>
            <person name="Lipzen A."/>
            <person name="Waldron R."/>
            <person name="Moloney N.M."/>
            <person name="Sperisen C."/>
            <person name="Kredics L."/>
            <person name="Vagvoelgyi C."/>
            <person name="Patrignani A."/>
            <person name="Fitzpatrick D."/>
            <person name="Nagy I."/>
            <person name="Doyle S."/>
            <person name="Anderson J.B."/>
            <person name="Grigoriev I.V."/>
            <person name="Gueldener U."/>
            <person name="Muensterkoetter M."/>
            <person name="Nagy L.G."/>
        </authorList>
    </citation>
    <scope>NUCLEOTIDE SEQUENCE [LARGE SCALE GENOMIC DNA]</scope>
    <source>
        <strain evidence="2">Ar21-2</strain>
    </source>
</reference>
<gene>
    <name evidence="1" type="ORF">ARMGADRAFT_1033535</name>
</gene>
<dbReference type="EMBL" id="KZ293670">
    <property type="protein sequence ID" value="PBK88921.1"/>
    <property type="molecule type" value="Genomic_DNA"/>
</dbReference>
<dbReference type="InParanoid" id="A0A2H3D0W1"/>
<organism evidence="1 2">
    <name type="scientific">Armillaria gallica</name>
    <name type="common">Bulbous honey fungus</name>
    <name type="synonym">Armillaria bulbosa</name>
    <dbReference type="NCBI Taxonomy" id="47427"/>
    <lineage>
        <taxon>Eukaryota</taxon>
        <taxon>Fungi</taxon>
        <taxon>Dikarya</taxon>
        <taxon>Basidiomycota</taxon>
        <taxon>Agaricomycotina</taxon>
        <taxon>Agaricomycetes</taxon>
        <taxon>Agaricomycetidae</taxon>
        <taxon>Agaricales</taxon>
        <taxon>Marasmiineae</taxon>
        <taxon>Physalacriaceae</taxon>
        <taxon>Armillaria</taxon>
    </lineage>
</organism>
<evidence type="ECO:0000313" key="2">
    <source>
        <dbReference type="Proteomes" id="UP000217790"/>
    </source>
</evidence>
<dbReference type="AlphaFoldDB" id="A0A2H3D0W1"/>
<name>A0A2H3D0W1_ARMGA</name>
<dbReference type="Proteomes" id="UP000217790">
    <property type="component" value="Unassembled WGS sequence"/>
</dbReference>
<protein>
    <submittedName>
        <fullName evidence="1">Uncharacterized protein</fullName>
    </submittedName>
</protein>
<keyword evidence="2" id="KW-1185">Reference proteome</keyword>
<sequence>MSALLFTDLSLDEVASSRKQLTEIALELKNLRELLFHIKYGYENAFKEQKITIVKMFHKIERRWTMANAILPPAEESSESLLYTTALIVWLTIAVNLIEDSKSGCSFDPNQEIIMDQLSSSLHIT</sequence>
<accession>A0A2H3D0W1</accession>
<proteinExistence type="predicted"/>
<evidence type="ECO:0000313" key="1">
    <source>
        <dbReference type="EMBL" id="PBK88921.1"/>
    </source>
</evidence>